<evidence type="ECO:0000313" key="15">
    <source>
        <dbReference type="Proteomes" id="UP001276659"/>
    </source>
</evidence>
<organism evidence="14 15">
    <name type="scientific">Lepraria neglecta</name>
    <dbReference type="NCBI Taxonomy" id="209136"/>
    <lineage>
        <taxon>Eukaryota</taxon>
        <taxon>Fungi</taxon>
        <taxon>Dikarya</taxon>
        <taxon>Ascomycota</taxon>
        <taxon>Pezizomycotina</taxon>
        <taxon>Lecanoromycetes</taxon>
        <taxon>OSLEUM clade</taxon>
        <taxon>Lecanoromycetidae</taxon>
        <taxon>Lecanorales</taxon>
        <taxon>Lecanorineae</taxon>
        <taxon>Stereocaulaceae</taxon>
        <taxon>Lepraria</taxon>
    </lineage>
</organism>
<dbReference type="Gene3D" id="1.10.630.10">
    <property type="entry name" value="Cytochrome P450"/>
    <property type="match status" value="1"/>
</dbReference>
<evidence type="ECO:0000256" key="8">
    <source>
        <dbReference type="ARBA" id="ARBA00023002"/>
    </source>
</evidence>
<keyword evidence="6 12" id="KW-0479">Metal-binding</keyword>
<evidence type="ECO:0000256" key="7">
    <source>
        <dbReference type="ARBA" id="ARBA00022989"/>
    </source>
</evidence>
<dbReference type="Proteomes" id="UP001276659">
    <property type="component" value="Unassembled WGS sequence"/>
</dbReference>
<proteinExistence type="inferred from homology"/>
<gene>
    <name evidence="14" type="ORF">OEA41_000593</name>
</gene>
<dbReference type="PRINTS" id="PR00463">
    <property type="entry name" value="EP450I"/>
</dbReference>
<keyword evidence="5" id="KW-0812">Transmembrane</keyword>
<dbReference type="EMBL" id="JASNWA010000003">
    <property type="protein sequence ID" value="KAK3178457.1"/>
    <property type="molecule type" value="Genomic_DNA"/>
</dbReference>
<dbReference type="Pfam" id="PF00067">
    <property type="entry name" value="p450"/>
    <property type="match status" value="1"/>
</dbReference>
<dbReference type="InterPro" id="IPR050121">
    <property type="entry name" value="Cytochrome_P450_monoxygenase"/>
</dbReference>
<keyword evidence="7" id="KW-1133">Transmembrane helix</keyword>
<evidence type="ECO:0000256" key="10">
    <source>
        <dbReference type="ARBA" id="ARBA00023033"/>
    </source>
</evidence>
<dbReference type="CDD" id="cd11061">
    <property type="entry name" value="CYP67-like"/>
    <property type="match status" value="1"/>
</dbReference>
<dbReference type="GO" id="GO:0005506">
    <property type="term" value="F:iron ion binding"/>
    <property type="evidence" value="ECO:0007669"/>
    <property type="project" value="InterPro"/>
</dbReference>
<dbReference type="AlphaFoldDB" id="A0AAD9ZIS5"/>
<sequence length="470" mass="51951">MNLKNRLGICVGPFSNVKQGKFVRYGPNRLNTNTVAGIKDIYAQGKNVRKSKTYSAMVHQALNTLTISDPKEHGRRRRVISQGFSDSAMRNYEPSMMVIIQRFCDSLLQASEEEKAGSLASWKPARNMSQWCSYFAFDIMSDLIFGGKYNLLEKPTYRYVPGVIETSNVRISALLQAPTLRYGRLDKALFPKSIAARNVFVRFVGRILRDTLKVDRTGKKDFFAVLSSAKDPETGSGFTQEEIIAESTTLIVAGMSADTVATATTALFFYLSRNPGAYVRATTEIRQTFSSIEDVCMGPKLNSCKYLRACVDETMRMSPSVGSSLFREVQKGGAMVDGEFIPAGCDVGTPIYSIQHSAEYFSNPFTFSPERWIVGESGATQESVALASSAYVPFSSGPRGCVGKGMALTEMMLTMAVVLYRLDFKIAEGDSAGGKPDAEWGRHRPNEFQLKDHVTAARDGPVLHFRERAI</sequence>
<name>A0AAD9ZIS5_9LECA</name>
<dbReference type="InterPro" id="IPR001128">
    <property type="entry name" value="Cyt_P450"/>
</dbReference>
<dbReference type="FunFam" id="1.10.630.10:FF:000063">
    <property type="entry name" value="Cytochrome P450 monooxygenase"/>
    <property type="match status" value="1"/>
</dbReference>
<dbReference type="GO" id="GO:0004497">
    <property type="term" value="F:monooxygenase activity"/>
    <property type="evidence" value="ECO:0007669"/>
    <property type="project" value="UniProtKB-KW"/>
</dbReference>
<evidence type="ECO:0000256" key="9">
    <source>
        <dbReference type="ARBA" id="ARBA00023004"/>
    </source>
</evidence>
<evidence type="ECO:0000256" key="1">
    <source>
        <dbReference type="ARBA" id="ARBA00001971"/>
    </source>
</evidence>
<evidence type="ECO:0000256" key="2">
    <source>
        <dbReference type="ARBA" id="ARBA00004370"/>
    </source>
</evidence>
<dbReference type="PANTHER" id="PTHR24305">
    <property type="entry name" value="CYTOCHROME P450"/>
    <property type="match status" value="1"/>
</dbReference>
<keyword evidence="11" id="KW-0472">Membrane</keyword>
<dbReference type="InterPro" id="IPR017972">
    <property type="entry name" value="Cyt_P450_CS"/>
</dbReference>
<evidence type="ECO:0000256" key="3">
    <source>
        <dbReference type="ARBA" id="ARBA00010617"/>
    </source>
</evidence>
<keyword evidence="4 12" id="KW-0349">Heme</keyword>
<keyword evidence="9 12" id="KW-0408">Iron</keyword>
<evidence type="ECO:0000256" key="11">
    <source>
        <dbReference type="ARBA" id="ARBA00023136"/>
    </source>
</evidence>
<evidence type="ECO:0000256" key="6">
    <source>
        <dbReference type="ARBA" id="ARBA00022723"/>
    </source>
</evidence>
<dbReference type="PROSITE" id="PS00086">
    <property type="entry name" value="CYTOCHROME_P450"/>
    <property type="match status" value="1"/>
</dbReference>
<dbReference type="GO" id="GO:1902181">
    <property type="term" value="P:verruculogen biosynthetic process"/>
    <property type="evidence" value="ECO:0007669"/>
    <property type="project" value="UniProtKB-ARBA"/>
</dbReference>
<reference evidence="14" key="1">
    <citation type="submission" date="2022-11" db="EMBL/GenBank/DDBJ databases">
        <title>Chromosomal genome sequence assembly and mating type (MAT) locus characterization of the leprose asexual lichenized fungus Lepraria neglecta (Nyl.) Erichsen.</title>
        <authorList>
            <person name="Allen J.L."/>
            <person name="Pfeffer B."/>
        </authorList>
    </citation>
    <scope>NUCLEOTIDE SEQUENCE</scope>
    <source>
        <strain evidence="14">Allen 5258</strain>
    </source>
</reference>
<evidence type="ECO:0000256" key="4">
    <source>
        <dbReference type="ARBA" id="ARBA00022617"/>
    </source>
</evidence>
<dbReference type="PRINTS" id="PR00385">
    <property type="entry name" value="P450"/>
</dbReference>
<keyword evidence="15" id="KW-1185">Reference proteome</keyword>
<keyword evidence="8 13" id="KW-0560">Oxidoreductase</keyword>
<dbReference type="GO" id="GO:0016020">
    <property type="term" value="C:membrane"/>
    <property type="evidence" value="ECO:0007669"/>
    <property type="project" value="UniProtKB-SubCell"/>
</dbReference>
<comment type="similarity">
    <text evidence="3 13">Belongs to the cytochrome P450 family.</text>
</comment>
<comment type="caution">
    <text evidence="14">The sequence shown here is derived from an EMBL/GenBank/DDBJ whole genome shotgun (WGS) entry which is preliminary data.</text>
</comment>
<protein>
    <recommendedName>
        <fullName evidence="16">Cytochrome P450</fullName>
    </recommendedName>
</protein>
<evidence type="ECO:0000256" key="5">
    <source>
        <dbReference type="ARBA" id="ARBA00022692"/>
    </source>
</evidence>
<comment type="subcellular location">
    <subcellularLocation>
        <location evidence="2">Membrane</location>
    </subcellularLocation>
</comment>
<dbReference type="SUPFAM" id="SSF48264">
    <property type="entry name" value="Cytochrome P450"/>
    <property type="match status" value="1"/>
</dbReference>
<dbReference type="InterPro" id="IPR002401">
    <property type="entry name" value="Cyt_P450_E_grp-I"/>
</dbReference>
<dbReference type="GO" id="GO:0020037">
    <property type="term" value="F:heme binding"/>
    <property type="evidence" value="ECO:0007669"/>
    <property type="project" value="InterPro"/>
</dbReference>
<evidence type="ECO:0000256" key="13">
    <source>
        <dbReference type="RuleBase" id="RU000461"/>
    </source>
</evidence>
<feature type="binding site" description="axial binding residue" evidence="12">
    <location>
        <position position="401"/>
    </location>
    <ligand>
        <name>heme</name>
        <dbReference type="ChEBI" id="CHEBI:30413"/>
    </ligand>
    <ligandPart>
        <name>Fe</name>
        <dbReference type="ChEBI" id="CHEBI:18248"/>
    </ligandPart>
</feature>
<evidence type="ECO:0000256" key="12">
    <source>
        <dbReference type="PIRSR" id="PIRSR602401-1"/>
    </source>
</evidence>
<comment type="cofactor">
    <cofactor evidence="1 12">
        <name>heme</name>
        <dbReference type="ChEBI" id="CHEBI:30413"/>
    </cofactor>
</comment>
<accession>A0AAD9ZIS5</accession>
<dbReference type="PANTHER" id="PTHR24305:SF237">
    <property type="entry name" value="CYTOCHROME P450 MONOOXYGENASE ATNE-RELATED"/>
    <property type="match status" value="1"/>
</dbReference>
<dbReference type="GO" id="GO:0016705">
    <property type="term" value="F:oxidoreductase activity, acting on paired donors, with incorporation or reduction of molecular oxygen"/>
    <property type="evidence" value="ECO:0007669"/>
    <property type="project" value="InterPro"/>
</dbReference>
<keyword evidence="10 13" id="KW-0503">Monooxygenase</keyword>
<evidence type="ECO:0000313" key="14">
    <source>
        <dbReference type="EMBL" id="KAK3178457.1"/>
    </source>
</evidence>
<evidence type="ECO:0008006" key="16">
    <source>
        <dbReference type="Google" id="ProtNLM"/>
    </source>
</evidence>
<dbReference type="InterPro" id="IPR036396">
    <property type="entry name" value="Cyt_P450_sf"/>
</dbReference>